<dbReference type="GO" id="GO:1904680">
    <property type="term" value="F:peptide transmembrane transporter activity"/>
    <property type="evidence" value="ECO:0007669"/>
    <property type="project" value="TreeGrafter"/>
</dbReference>
<keyword evidence="4" id="KW-1133">Transmembrane helix</keyword>
<keyword evidence="4" id="KW-0812">Transmembrane</keyword>
<evidence type="ECO:0000313" key="6">
    <source>
        <dbReference type="EMBL" id="OGE90229.1"/>
    </source>
</evidence>
<keyword evidence="3" id="KW-0732">Signal</keyword>
<evidence type="ECO:0000259" key="5">
    <source>
        <dbReference type="Pfam" id="PF00496"/>
    </source>
</evidence>
<feature type="transmembrane region" description="Helical" evidence="4">
    <location>
        <begin position="42"/>
        <end position="64"/>
    </location>
</feature>
<keyword evidence="4" id="KW-0472">Membrane</keyword>
<dbReference type="GO" id="GO:0042597">
    <property type="term" value="C:periplasmic space"/>
    <property type="evidence" value="ECO:0007669"/>
    <property type="project" value="UniProtKB-ARBA"/>
</dbReference>
<protein>
    <recommendedName>
        <fullName evidence="5">Solute-binding protein family 5 domain-containing protein</fullName>
    </recommendedName>
</protein>
<dbReference type="PANTHER" id="PTHR30290:SF9">
    <property type="entry name" value="OLIGOPEPTIDE-BINDING PROTEIN APPA"/>
    <property type="match status" value="1"/>
</dbReference>
<evidence type="ECO:0000256" key="3">
    <source>
        <dbReference type="ARBA" id="ARBA00022729"/>
    </source>
</evidence>
<organism evidence="6 7">
    <name type="scientific">Candidatus Doudnabacteria bacterium RIFCSPHIGHO2_12_FULL_48_16</name>
    <dbReference type="NCBI Taxonomy" id="1817838"/>
    <lineage>
        <taxon>Bacteria</taxon>
        <taxon>Candidatus Doudnaibacteriota</taxon>
    </lineage>
</organism>
<dbReference type="Pfam" id="PF00496">
    <property type="entry name" value="SBP_bac_5"/>
    <property type="match status" value="1"/>
</dbReference>
<gene>
    <name evidence="6" type="ORF">A3E29_03970</name>
</gene>
<feature type="domain" description="Solute-binding protein family 5" evidence="5">
    <location>
        <begin position="116"/>
        <end position="489"/>
    </location>
</feature>
<dbReference type="Gene3D" id="3.10.105.10">
    <property type="entry name" value="Dipeptide-binding Protein, Domain 3"/>
    <property type="match status" value="1"/>
</dbReference>
<proteinExistence type="inferred from homology"/>
<dbReference type="AlphaFoldDB" id="A0A1F5PK41"/>
<name>A0A1F5PK41_9BACT</name>
<reference evidence="6 7" key="1">
    <citation type="journal article" date="2016" name="Nat. Commun.">
        <title>Thousands of microbial genomes shed light on interconnected biogeochemical processes in an aquifer system.</title>
        <authorList>
            <person name="Anantharaman K."/>
            <person name="Brown C.T."/>
            <person name="Hug L.A."/>
            <person name="Sharon I."/>
            <person name="Castelle C.J."/>
            <person name="Probst A.J."/>
            <person name="Thomas B.C."/>
            <person name="Singh A."/>
            <person name="Wilkins M.J."/>
            <person name="Karaoz U."/>
            <person name="Brodie E.L."/>
            <person name="Williams K.H."/>
            <person name="Hubbard S.S."/>
            <person name="Banfield J.F."/>
        </authorList>
    </citation>
    <scope>NUCLEOTIDE SEQUENCE [LARGE SCALE GENOMIC DNA]</scope>
</reference>
<evidence type="ECO:0000256" key="1">
    <source>
        <dbReference type="ARBA" id="ARBA00005695"/>
    </source>
</evidence>
<dbReference type="InterPro" id="IPR030678">
    <property type="entry name" value="Peptide/Ni-bd"/>
</dbReference>
<evidence type="ECO:0000256" key="2">
    <source>
        <dbReference type="ARBA" id="ARBA00022448"/>
    </source>
</evidence>
<dbReference type="Proteomes" id="UP000177682">
    <property type="component" value="Unassembled WGS sequence"/>
</dbReference>
<dbReference type="GO" id="GO:0015833">
    <property type="term" value="P:peptide transport"/>
    <property type="evidence" value="ECO:0007669"/>
    <property type="project" value="TreeGrafter"/>
</dbReference>
<dbReference type="SUPFAM" id="SSF53850">
    <property type="entry name" value="Periplasmic binding protein-like II"/>
    <property type="match status" value="1"/>
</dbReference>
<evidence type="ECO:0000313" key="7">
    <source>
        <dbReference type="Proteomes" id="UP000177682"/>
    </source>
</evidence>
<dbReference type="PANTHER" id="PTHR30290">
    <property type="entry name" value="PERIPLASMIC BINDING COMPONENT OF ABC TRANSPORTER"/>
    <property type="match status" value="1"/>
</dbReference>
<keyword evidence="2" id="KW-0813">Transport</keyword>
<dbReference type="CDD" id="cd08513">
    <property type="entry name" value="PBP2_thermophilic_Hb8_like"/>
    <property type="match status" value="1"/>
</dbReference>
<dbReference type="InterPro" id="IPR039424">
    <property type="entry name" value="SBP_5"/>
</dbReference>
<evidence type="ECO:0000256" key="4">
    <source>
        <dbReference type="SAM" id="Phobius"/>
    </source>
</evidence>
<dbReference type="InterPro" id="IPR000914">
    <property type="entry name" value="SBP_5_dom"/>
</dbReference>
<dbReference type="GO" id="GO:0043190">
    <property type="term" value="C:ATP-binding cassette (ABC) transporter complex"/>
    <property type="evidence" value="ECO:0007669"/>
    <property type="project" value="InterPro"/>
</dbReference>
<dbReference type="Gene3D" id="3.90.76.10">
    <property type="entry name" value="Dipeptide-binding Protein, Domain 1"/>
    <property type="match status" value="1"/>
</dbReference>
<comment type="similarity">
    <text evidence="1">Belongs to the bacterial solute-binding protein 5 family.</text>
</comment>
<accession>A0A1F5PK41</accession>
<dbReference type="EMBL" id="MFEY01000007">
    <property type="protein sequence ID" value="OGE90229.1"/>
    <property type="molecule type" value="Genomic_DNA"/>
</dbReference>
<dbReference type="PIRSF" id="PIRSF002741">
    <property type="entry name" value="MppA"/>
    <property type="match status" value="1"/>
</dbReference>
<comment type="caution">
    <text evidence="6">The sequence shown here is derived from an EMBL/GenBank/DDBJ whole genome shotgun (WGS) entry which is preliminary data.</text>
</comment>
<sequence length="578" mass="64920">MRSAWLHLKNFFSHVIEGLRQFRQLRRPQFVHTIETFSKRDLYLALTAAILLVASGGFLIVQLFTSHGPYGGELTEGLLGEPQFINPVYSSSNSTDSDLTRIVFAQLLAYDSAGNLSPDLADSLPEISADKKTFTLKLKANLKWQDGAALSADDVIFTIQTIQNPEYESPLRPNWIRVKVQKLDDATVQFKLGEVSNSFVNNFALGIIPKHLWENLSPQNFRLSDQNLRAVGAGPFGVDSIKKTADGVIKSLRLKANPYYHQGRPYLNYLTFKFYGDYDTLVAAYHGREVQSLGLLPFDKSAFSLSRNLAQSYQLNLPQYQAVFFNLARNAVLKSKAVRQALWLATDRDEIISKIYAGNVAPAFGPIQPLSLGFNPAIEQSVHYSLGEAAMILDKAGWVMDAKTGVRAKGKQVLEFNLVTSGNLVLNVQAAQMLQEQWNKIGAKINLIIVSPRQLHDDYIKGRTFDAILTSENTGADPDPFPFWHTSQSHDPGLNLSGFSSTEADKLLTEARQTADNNVRIRDYQRFQEIINGELPAIFLTRSLYLYNVPQNLQGINLANIYYAYERFIDINQWYFGN</sequence>
<dbReference type="Gene3D" id="3.40.190.10">
    <property type="entry name" value="Periplasmic binding protein-like II"/>
    <property type="match status" value="1"/>
</dbReference>